<keyword evidence="2" id="KW-0234">DNA repair</keyword>
<dbReference type="InterPro" id="IPR041692">
    <property type="entry name" value="HHH_9"/>
</dbReference>
<dbReference type="PANTHER" id="PTHR10724">
    <property type="entry name" value="30S RIBOSOMAL PROTEIN S1"/>
    <property type="match status" value="1"/>
</dbReference>
<evidence type="ECO:0000313" key="5">
    <source>
        <dbReference type="Proteomes" id="UP000055060"/>
    </source>
</evidence>
<dbReference type="AlphaFoldDB" id="A0A0K8MXY0"/>
<organism evidence="4">
    <name type="scientific">Longilinea arvoryzae</name>
    <dbReference type="NCBI Taxonomy" id="360412"/>
    <lineage>
        <taxon>Bacteria</taxon>
        <taxon>Bacillati</taxon>
        <taxon>Chloroflexota</taxon>
        <taxon>Anaerolineae</taxon>
        <taxon>Anaerolineales</taxon>
        <taxon>Anaerolineaceae</taxon>
        <taxon>Longilinea</taxon>
    </lineage>
</organism>
<evidence type="ECO:0000259" key="3">
    <source>
        <dbReference type="PROSITE" id="PS50126"/>
    </source>
</evidence>
<dbReference type="SUPFAM" id="SSF158832">
    <property type="entry name" value="Tex N-terminal region-like"/>
    <property type="match status" value="1"/>
</dbReference>
<keyword evidence="5" id="KW-1185">Reference proteome</keyword>
<sequence length="708" mass="77385">MTYSDRIATTLKIKPTQVTAAVQLLEEGNTIPFIARYRKEMTGTLDEEQLRQVQAELERLKALDERRAAVLASITEQGKLSPELEAQIQAAETMTVLEDLYLPYKPKRRTRASIARDKGLQGLADWILTQARTQHDAEHMAQGFLNEQVASVEEALAGARDIAAETIAENADVRQRTREGALQQALLTVEKIEDAPDEKKVYELYYQFESLAGRLRPHQVLAIDRGEAEKVLRVRFTLPEPAWRGAVTASYKVDERSPFADQLRIAIDDAAERLLIPAIERDVRRRLSETAGAHAIRVFADNLRGLLLVPPIAGQVVLGLDPGFRTGCKVAVVDETGKLLDTTTIYPHEPQKHLEESAATLRRLIDQFHVTLISIGNGTASRETEALAARLCREVKGLQYIITNEAGASVYSASPLARAEFPQLDVSLRGAVSIARRVQDPLAELVKIEPRSIGVGLYQHDVDQTALTDALHGVVEDVVNQVGVDVNTASPALLTNVAGIGPKLAEKMVAYRDEHGAFRTREELKAVPTLGPKAFEQSAGFLRIPGGDNPLDASAIHPESYAAAAATLQRAGVAAGARPEEIRRKLALLRRDVKLADLAAGLGVGELTLTDILDQLALPGRDPRADAPAPILRSDVLKMEDLTPGMHLKGTVRNVVDFGAFVDIGVKQDGLLHRTQIPREETLAVGQVIEVQILKVEAERGRISLGWG</sequence>
<dbReference type="InterPro" id="IPR003029">
    <property type="entry name" value="S1_domain"/>
</dbReference>
<dbReference type="InterPro" id="IPR012340">
    <property type="entry name" value="NA-bd_OB-fold"/>
</dbReference>
<dbReference type="InterPro" id="IPR018974">
    <property type="entry name" value="Tex-like_N"/>
</dbReference>
<dbReference type="PANTHER" id="PTHR10724:SF10">
    <property type="entry name" value="S1 RNA-BINDING DOMAIN-CONTAINING PROTEIN 1"/>
    <property type="match status" value="1"/>
</dbReference>
<dbReference type="PROSITE" id="PS50126">
    <property type="entry name" value="S1"/>
    <property type="match status" value="1"/>
</dbReference>
<dbReference type="GO" id="GO:0003677">
    <property type="term" value="F:DNA binding"/>
    <property type="evidence" value="ECO:0007669"/>
    <property type="project" value="InterPro"/>
</dbReference>
<dbReference type="GO" id="GO:0006281">
    <property type="term" value="P:DNA repair"/>
    <property type="evidence" value="ECO:0007669"/>
    <property type="project" value="UniProtKB-KW"/>
</dbReference>
<reference evidence="4" key="1">
    <citation type="submission" date="2015-07" db="EMBL/GenBank/DDBJ databases">
        <title>Draft Genome Sequences of Anaerolinea thermolimosa IMO-1, Bellilinea caldifistulae GOMI-1, Leptolinea tardivitalis YMTK-2, Levilinea saccharolytica KIBI-1,Longilinea arvoryzae KOME-1, Previously Described as Members of the Anaerolineaceae (Chloroflexi).</title>
        <authorList>
            <person name="Sekiguchi Y."/>
            <person name="Ohashi A."/>
            <person name="Matsuura N."/>
            <person name="Tourlousse M.D."/>
        </authorList>
    </citation>
    <scope>NUCLEOTIDE SEQUENCE [LARGE SCALE GENOMIC DNA]</scope>
    <source>
        <strain evidence="4">KOME-1</strain>
    </source>
</reference>
<dbReference type="SUPFAM" id="SSF53098">
    <property type="entry name" value="Ribonuclease H-like"/>
    <property type="match status" value="1"/>
</dbReference>
<dbReference type="InterPro" id="IPR003583">
    <property type="entry name" value="Hlx-hairpin-Hlx_DNA-bd_motif"/>
</dbReference>
<dbReference type="FunFam" id="3.30.420.140:FF:000001">
    <property type="entry name" value="RNA-binding transcriptional accessory protein"/>
    <property type="match status" value="1"/>
</dbReference>
<evidence type="ECO:0000256" key="1">
    <source>
        <dbReference type="ARBA" id="ARBA00022763"/>
    </source>
</evidence>
<dbReference type="FunFam" id="2.40.50.140:FF:000051">
    <property type="entry name" value="RNA-binding transcriptional accessory protein"/>
    <property type="match status" value="1"/>
</dbReference>
<dbReference type="CDD" id="cd05685">
    <property type="entry name" value="S1_Tex"/>
    <property type="match status" value="1"/>
</dbReference>
<dbReference type="Pfam" id="PF16921">
    <property type="entry name" value="Tex_YqgF"/>
    <property type="match status" value="1"/>
</dbReference>
<name>A0A0K8MXY0_9CHLR</name>
<dbReference type="FunFam" id="1.10.10.650:FF:000001">
    <property type="entry name" value="S1 RNA-binding domain 1"/>
    <property type="match status" value="1"/>
</dbReference>
<dbReference type="InterPro" id="IPR044146">
    <property type="entry name" value="S1_Tex"/>
</dbReference>
<dbReference type="InterPro" id="IPR010994">
    <property type="entry name" value="RuvA_2-like"/>
</dbReference>
<dbReference type="GO" id="GO:0003729">
    <property type="term" value="F:mRNA binding"/>
    <property type="evidence" value="ECO:0007669"/>
    <property type="project" value="TreeGrafter"/>
</dbReference>
<dbReference type="Gene3D" id="2.40.50.140">
    <property type="entry name" value="Nucleic acid-binding proteins"/>
    <property type="match status" value="1"/>
</dbReference>
<dbReference type="Pfam" id="PF00575">
    <property type="entry name" value="S1"/>
    <property type="match status" value="1"/>
</dbReference>
<dbReference type="InterPro" id="IPR050437">
    <property type="entry name" value="Ribos_protein_bS1-like"/>
</dbReference>
<dbReference type="InterPro" id="IPR023323">
    <property type="entry name" value="Tex-like_dom_sf"/>
</dbReference>
<dbReference type="Gene3D" id="1.10.3500.10">
    <property type="entry name" value="Tex N-terminal region-like"/>
    <property type="match status" value="1"/>
</dbReference>
<dbReference type="Pfam" id="PF09371">
    <property type="entry name" value="Tex_N"/>
    <property type="match status" value="1"/>
</dbReference>
<dbReference type="SUPFAM" id="SSF50249">
    <property type="entry name" value="Nucleic acid-binding proteins"/>
    <property type="match status" value="1"/>
</dbReference>
<dbReference type="SUPFAM" id="SSF47781">
    <property type="entry name" value="RuvA domain 2-like"/>
    <property type="match status" value="2"/>
</dbReference>
<dbReference type="SMART" id="SM00732">
    <property type="entry name" value="YqgFc"/>
    <property type="match status" value="1"/>
</dbReference>
<dbReference type="InterPro" id="IPR006641">
    <property type="entry name" value="YqgF/RNaseH-like_dom"/>
</dbReference>
<keyword evidence="1" id="KW-0227">DNA damage</keyword>
<dbReference type="OrthoDB" id="9804714at2"/>
<dbReference type="InterPro" id="IPR055179">
    <property type="entry name" value="Tex-like_central_region"/>
</dbReference>
<dbReference type="FunFam" id="1.10.150.310:FF:000002">
    <property type="entry name" value="Putative transcription modulator/accessory protein"/>
    <property type="match status" value="1"/>
</dbReference>
<proteinExistence type="predicted"/>
<protein>
    <submittedName>
        <fullName evidence="4">Transcriptional accessory protein</fullName>
    </submittedName>
</protein>
<dbReference type="GO" id="GO:0003735">
    <property type="term" value="F:structural constituent of ribosome"/>
    <property type="evidence" value="ECO:0007669"/>
    <property type="project" value="TreeGrafter"/>
</dbReference>
<dbReference type="Gene3D" id="1.10.150.310">
    <property type="entry name" value="Tex RuvX-like domain-like"/>
    <property type="match status" value="1"/>
</dbReference>
<dbReference type="EMBL" id="DF967973">
    <property type="protein sequence ID" value="GAP16065.1"/>
    <property type="molecule type" value="Genomic_DNA"/>
</dbReference>
<dbReference type="InterPro" id="IPR032639">
    <property type="entry name" value="Tex_YqgF"/>
</dbReference>
<dbReference type="Pfam" id="PF12836">
    <property type="entry name" value="HHH_3"/>
    <property type="match status" value="1"/>
</dbReference>
<evidence type="ECO:0000313" key="4">
    <source>
        <dbReference type="EMBL" id="GAP16065.1"/>
    </source>
</evidence>
<dbReference type="Pfam" id="PF22706">
    <property type="entry name" value="Tex_central_region"/>
    <property type="match status" value="1"/>
</dbReference>
<accession>A0A0K8MXY0</accession>
<dbReference type="Proteomes" id="UP000055060">
    <property type="component" value="Unassembled WGS sequence"/>
</dbReference>
<evidence type="ECO:0000256" key="2">
    <source>
        <dbReference type="ARBA" id="ARBA00023204"/>
    </source>
</evidence>
<dbReference type="InterPro" id="IPR012337">
    <property type="entry name" value="RNaseH-like_sf"/>
</dbReference>
<dbReference type="InterPro" id="IPR023319">
    <property type="entry name" value="Tex-like_HTH_dom_sf"/>
</dbReference>
<dbReference type="GO" id="GO:0005737">
    <property type="term" value="C:cytoplasm"/>
    <property type="evidence" value="ECO:0007669"/>
    <property type="project" value="UniProtKB-ARBA"/>
</dbReference>
<dbReference type="STRING" id="360412.LARV_03861"/>
<dbReference type="Gene3D" id="1.10.10.650">
    <property type="entry name" value="RuvA domain 2-like"/>
    <property type="match status" value="1"/>
</dbReference>
<dbReference type="GO" id="GO:0006412">
    <property type="term" value="P:translation"/>
    <property type="evidence" value="ECO:0007669"/>
    <property type="project" value="TreeGrafter"/>
</dbReference>
<feature type="domain" description="S1 motif" evidence="3">
    <location>
        <begin position="645"/>
        <end position="708"/>
    </location>
</feature>
<dbReference type="InterPro" id="IPR037027">
    <property type="entry name" value="YqgF/RNaseH-like_dom_sf"/>
</dbReference>
<dbReference type="SMART" id="SM00278">
    <property type="entry name" value="HhH1"/>
    <property type="match status" value="2"/>
</dbReference>
<dbReference type="RefSeq" id="WP_075075449.1">
    <property type="nucleotide sequence ID" value="NZ_DF967973.1"/>
</dbReference>
<gene>
    <name evidence="4" type="ORF">LARV_03861</name>
</gene>
<dbReference type="Pfam" id="PF17674">
    <property type="entry name" value="HHH_9"/>
    <property type="match status" value="1"/>
</dbReference>
<dbReference type="SMART" id="SM00316">
    <property type="entry name" value="S1"/>
    <property type="match status" value="1"/>
</dbReference>
<dbReference type="Gene3D" id="3.30.420.140">
    <property type="entry name" value="YqgF/RNase H-like domain"/>
    <property type="match status" value="1"/>
</dbReference>